<dbReference type="KEGG" id="dpx:DAPPUDRAFT_259563"/>
<name>E9HHF0_DAPPU</name>
<reference evidence="1 2" key="1">
    <citation type="journal article" date="2011" name="Science">
        <title>The ecoresponsive genome of Daphnia pulex.</title>
        <authorList>
            <person name="Colbourne J.K."/>
            <person name="Pfrender M.E."/>
            <person name="Gilbert D."/>
            <person name="Thomas W.K."/>
            <person name="Tucker A."/>
            <person name="Oakley T.H."/>
            <person name="Tokishita S."/>
            <person name="Aerts A."/>
            <person name="Arnold G.J."/>
            <person name="Basu M.K."/>
            <person name="Bauer D.J."/>
            <person name="Caceres C.E."/>
            <person name="Carmel L."/>
            <person name="Casola C."/>
            <person name="Choi J.H."/>
            <person name="Detter J.C."/>
            <person name="Dong Q."/>
            <person name="Dusheyko S."/>
            <person name="Eads B.D."/>
            <person name="Frohlich T."/>
            <person name="Geiler-Samerotte K.A."/>
            <person name="Gerlach D."/>
            <person name="Hatcher P."/>
            <person name="Jogdeo S."/>
            <person name="Krijgsveld J."/>
            <person name="Kriventseva E.V."/>
            <person name="Kultz D."/>
            <person name="Laforsch C."/>
            <person name="Lindquist E."/>
            <person name="Lopez J."/>
            <person name="Manak J.R."/>
            <person name="Muller J."/>
            <person name="Pangilinan J."/>
            <person name="Patwardhan R.P."/>
            <person name="Pitluck S."/>
            <person name="Pritham E.J."/>
            <person name="Rechtsteiner A."/>
            <person name="Rho M."/>
            <person name="Rogozin I.B."/>
            <person name="Sakarya O."/>
            <person name="Salamov A."/>
            <person name="Schaack S."/>
            <person name="Shapiro H."/>
            <person name="Shiga Y."/>
            <person name="Skalitzky C."/>
            <person name="Smith Z."/>
            <person name="Souvorov A."/>
            <person name="Sung W."/>
            <person name="Tang Z."/>
            <person name="Tsuchiya D."/>
            <person name="Tu H."/>
            <person name="Vos H."/>
            <person name="Wang M."/>
            <person name="Wolf Y.I."/>
            <person name="Yamagata H."/>
            <person name="Yamada T."/>
            <person name="Ye Y."/>
            <person name="Shaw J.R."/>
            <person name="Andrews J."/>
            <person name="Crease T.J."/>
            <person name="Tang H."/>
            <person name="Lucas S.M."/>
            <person name="Robertson H.M."/>
            <person name="Bork P."/>
            <person name="Koonin E.V."/>
            <person name="Zdobnov E.M."/>
            <person name="Grigoriev I.V."/>
            <person name="Lynch M."/>
            <person name="Boore J.L."/>
        </authorList>
    </citation>
    <scope>NUCLEOTIDE SEQUENCE [LARGE SCALE GENOMIC DNA]</scope>
</reference>
<dbReference type="InterPro" id="IPR011011">
    <property type="entry name" value="Znf_FYVE_PHD"/>
</dbReference>
<dbReference type="OrthoDB" id="1678912at2759"/>
<dbReference type="InterPro" id="IPR013083">
    <property type="entry name" value="Znf_RING/FYVE/PHD"/>
</dbReference>
<dbReference type="Proteomes" id="UP000000305">
    <property type="component" value="Unassembled WGS sequence"/>
</dbReference>
<dbReference type="HOGENOM" id="CLU_1724150_0_0_1"/>
<gene>
    <name evidence="1" type="ORF">DAPPUDRAFT_259563</name>
</gene>
<proteinExistence type="predicted"/>
<evidence type="ECO:0000313" key="1">
    <source>
        <dbReference type="EMBL" id="EFX68852.1"/>
    </source>
</evidence>
<evidence type="ECO:0008006" key="3">
    <source>
        <dbReference type="Google" id="ProtNLM"/>
    </source>
</evidence>
<organism evidence="1 2">
    <name type="scientific">Daphnia pulex</name>
    <name type="common">Water flea</name>
    <dbReference type="NCBI Taxonomy" id="6669"/>
    <lineage>
        <taxon>Eukaryota</taxon>
        <taxon>Metazoa</taxon>
        <taxon>Ecdysozoa</taxon>
        <taxon>Arthropoda</taxon>
        <taxon>Crustacea</taxon>
        <taxon>Branchiopoda</taxon>
        <taxon>Diplostraca</taxon>
        <taxon>Cladocera</taxon>
        <taxon>Anomopoda</taxon>
        <taxon>Daphniidae</taxon>
        <taxon>Daphnia</taxon>
    </lineage>
</organism>
<sequence length="152" mass="17358">MDLEIEITRYLKFPDYYFCFTKTIFKISCITFPTPSTQRRSLEPNQRDSRNHPFEAEKKEVPRLIVGAFKEIYDDQGLAHYYILQGKAQGGMIECALCKEWFHLSCLRGAKQQGPGAKNKTKAMRSAEKMAVTSVAIVVVQDGLVLKRSSRC</sequence>
<keyword evidence="2" id="KW-1185">Reference proteome</keyword>
<protein>
    <recommendedName>
        <fullName evidence="3">Zinc finger PHD-type domain-containing protein</fullName>
    </recommendedName>
</protein>
<dbReference type="InParanoid" id="E9HHF0"/>
<dbReference type="SUPFAM" id="SSF57903">
    <property type="entry name" value="FYVE/PHD zinc finger"/>
    <property type="match status" value="1"/>
</dbReference>
<accession>E9HHF0</accession>
<dbReference type="AlphaFoldDB" id="E9HHF0"/>
<evidence type="ECO:0000313" key="2">
    <source>
        <dbReference type="Proteomes" id="UP000000305"/>
    </source>
</evidence>
<dbReference type="EMBL" id="GL732647">
    <property type="protein sequence ID" value="EFX68852.1"/>
    <property type="molecule type" value="Genomic_DNA"/>
</dbReference>
<dbReference type="Gene3D" id="3.30.40.10">
    <property type="entry name" value="Zinc/RING finger domain, C3HC4 (zinc finger)"/>
    <property type="match status" value="1"/>
</dbReference>